<name>A0A2N7RZL8_9MICC</name>
<dbReference type="EMBL" id="PNQX01000002">
    <property type="protein sequence ID" value="PMQ19318.1"/>
    <property type="molecule type" value="Genomic_DNA"/>
</dbReference>
<dbReference type="AlphaFoldDB" id="A0A2N7RZL8"/>
<proteinExistence type="predicted"/>
<sequence length="76" mass="8096">MSEFDLEKVADLVEDAIRYHGAPWKRVVSSDGSFYGVTDRNGSVVAHSPAVAALIAQAPTIIPVLLARISELEGTS</sequence>
<dbReference type="Proteomes" id="UP000235739">
    <property type="component" value="Unassembled WGS sequence"/>
</dbReference>
<protein>
    <submittedName>
        <fullName evidence="1">Uncharacterized protein</fullName>
    </submittedName>
</protein>
<accession>A0A2N7RZL8</accession>
<reference evidence="1 2" key="1">
    <citation type="journal article" date="2017" name="Elife">
        <title>Extensive horizontal gene transfer in cheese-associated bacteria.</title>
        <authorList>
            <person name="Bonham K.S."/>
            <person name="Wolfe B.E."/>
            <person name="Dutton R.J."/>
        </authorList>
    </citation>
    <scope>NUCLEOTIDE SEQUENCE [LARGE SCALE GENOMIC DNA]</scope>
    <source>
        <strain evidence="1 2">JB182</strain>
    </source>
</reference>
<evidence type="ECO:0000313" key="2">
    <source>
        <dbReference type="Proteomes" id="UP000235739"/>
    </source>
</evidence>
<evidence type="ECO:0000313" key="1">
    <source>
        <dbReference type="EMBL" id="PMQ19318.1"/>
    </source>
</evidence>
<gene>
    <name evidence="1" type="ORF">CIK84_11445</name>
</gene>
<comment type="caution">
    <text evidence="1">The sequence shown here is derived from an EMBL/GenBank/DDBJ whole genome shotgun (WGS) entry which is preliminary data.</text>
</comment>
<dbReference type="RefSeq" id="WP_102598545.1">
    <property type="nucleotide sequence ID" value="NZ_PNQX01000002.1"/>
</dbReference>
<organism evidence="1 2">
    <name type="scientific">Glutamicibacter arilaitensis</name>
    <dbReference type="NCBI Taxonomy" id="256701"/>
    <lineage>
        <taxon>Bacteria</taxon>
        <taxon>Bacillati</taxon>
        <taxon>Actinomycetota</taxon>
        <taxon>Actinomycetes</taxon>
        <taxon>Micrococcales</taxon>
        <taxon>Micrococcaceae</taxon>
        <taxon>Glutamicibacter</taxon>
    </lineage>
</organism>